<comment type="caution">
    <text evidence="3">The sequence shown here is derived from an EMBL/GenBank/DDBJ whole genome shotgun (WGS) entry which is preliminary data.</text>
</comment>
<dbReference type="OrthoDB" id="1491023at2"/>
<dbReference type="SUPFAM" id="SSF54001">
    <property type="entry name" value="Cysteine proteinases"/>
    <property type="match status" value="1"/>
</dbReference>
<dbReference type="AlphaFoldDB" id="A0A3N6SJ95"/>
<dbReference type="InterPro" id="IPR038765">
    <property type="entry name" value="Papain-like_cys_pep_sf"/>
</dbReference>
<sequence>MTDTSQEDPVEKFTKRTKSQLGYIPDIPDIRDFHYRPDETLMRQLPSSVDLTPAFPVYNQGRIGSCTANALAGAVQYERAAHDESPDFIPSRLFIYYNERVIEGSVDYDSGAMLRDGIKTLHKVGVCPEERWPYDDTSSAHDGGAFPAEAPARKKPNAACYQEASGYVITHYERVHQDLTHLKTCLAGGTPFVFGFIVYDNWMNNTHPPATQIPMPGKEDKPVGGHAVLCVGYDDSTQLFRIRNSWGEDVGDRGYFFIPYDYLTRHQLASDFWVIYAVRN</sequence>
<reference evidence="3 4" key="1">
    <citation type="submission" date="2018-10" db="EMBL/GenBank/DDBJ databases">
        <title>Draft genome sequence for the type isolate of Erwinia psidii, agent causal of bacterial blight in guava (Psidium guajava) and wilt and die-back of Eucalyptus spp.</title>
        <authorList>
            <person name="Hermenegildo P.S."/>
            <person name="Santos S.A."/>
            <person name="Guimaraes L.M.S."/>
            <person name="Vidigal P.M.P."/>
            <person name="Pereira I.C."/>
            <person name="Badel J.L."/>
            <person name="Alfenas-Zerbini P."/>
            <person name="Ferreira M.A.S.V."/>
            <person name="Alfenas A.C."/>
        </authorList>
    </citation>
    <scope>NUCLEOTIDE SEQUENCE [LARGE SCALE GENOMIC DNA]</scope>
    <source>
        <strain evidence="3 4">IBSBF 435</strain>
    </source>
</reference>
<dbReference type="Gene3D" id="3.90.70.10">
    <property type="entry name" value="Cysteine proteinases"/>
    <property type="match status" value="1"/>
</dbReference>
<evidence type="ECO:0000313" key="3">
    <source>
        <dbReference type="EMBL" id="RQM38851.1"/>
    </source>
</evidence>
<proteinExistence type="inferred from homology"/>
<dbReference type="SMART" id="SM00645">
    <property type="entry name" value="Pept_C1"/>
    <property type="match status" value="1"/>
</dbReference>
<gene>
    <name evidence="3" type="ORF">EB241_06525</name>
</gene>
<dbReference type="CDD" id="cd02619">
    <property type="entry name" value="Peptidase_C1"/>
    <property type="match status" value="1"/>
</dbReference>
<evidence type="ECO:0000259" key="2">
    <source>
        <dbReference type="SMART" id="SM00645"/>
    </source>
</evidence>
<feature type="domain" description="Peptidase C1A papain C-terminal" evidence="2">
    <location>
        <begin position="45"/>
        <end position="264"/>
    </location>
</feature>
<protein>
    <submittedName>
        <fullName evidence="3">Peptidase</fullName>
    </submittedName>
</protein>
<name>A0A3N6SJ95_9GAMM</name>
<dbReference type="PANTHER" id="PTHR12411">
    <property type="entry name" value="CYSTEINE PROTEASE FAMILY C1-RELATED"/>
    <property type="match status" value="1"/>
</dbReference>
<dbReference type="GO" id="GO:0008234">
    <property type="term" value="F:cysteine-type peptidase activity"/>
    <property type="evidence" value="ECO:0007669"/>
    <property type="project" value="InterPro"/>
</dbReference>
<evidence type="ECO:0000313" key="4">
    <source>
        <dbReference type="Proteomes" id="UP000279457"/>
    </source>
</evidence>
<organism evidence="3 4">
    <name type="scientific">Erwinia psidii</name>
    <dbReference type="NCBI Taxonomy" id="69224"/>
    <lineage>
        <taxon>Bacteria</taxon>
        <taxon>Pseudomonadati</taxon>
        <taxon>Pseudomonadota</taxon>
        <taxon>Gammaproteobacteria</taxon>
        <taxon>Enterobacterales</taxon>
        <taxon>Erwiniaceae</taxon>
        <taxon>Erwinia</taxon>
    </lineage>
</organism>
<evidence type="ECO:0000256" key="1">
    <source>
        <dbReference type="ARBA" id="ARBA00008455"/>
    </source>
</evidence>
<dbReference type="InterPro" id="IPR000668">
    <property type="entry name" value="Peptidase_C1A_C"/>
</dbReference>
<dbReference type="InterPro" id="IPR013128">
    <property type="entry name" value="Peptidase_C1A"/>
</dbReference>
<dbReference type="Proteomes" id="UP000279457">
    <property type="component" value="Unassembled WGS sequence"/>
</dbReference>
<comment type="similarity">
    <text evidence="1">Belongs to the peptidase C1 family.</text>
</comment>
<keyword evidence="4" id="KW-1185">Reference proteome</keyword>
<dbReference type="GO" id="GO:0006508">
    <property type="term" value="P:proteolysis"/>
    <property type="evidence" value="ECO:0007669"/>
    <property type="project" value="InterPro"/>
</dbReference>
<accession>A0A3N6SJ95</accession>
<dbReference type="EMBL" id="RHHM01000004">
    <property type="protein sequence ID" value="RQM38851.1"/>
    <property type="molecule type" value="Genomic_DNA"/>
</dbReference>
<dbReference type="Pfam" id="PF00112">
    <property type="entry name" value="Peptidase_C1"/>
    <property type="match status" value="1"/>
</dbReference>